<protein>
    <submittedName>
        <fullName evidence="4">CDP-glucose 4,6-dehydratase</fullName>
    </submittedName>
</protein>
<comment type="pathway">
    <text evidence="1">Bacterial outer membrane biogenesis; LPS O-antigen biosynthesis.</text>
</comment>
<dbReference type="RefSeq" id="WP_087507603.1">
    <property type="nucleotide sequence ID" value="NZ_BMDX01000031.1"/>
</dbReference>
<dbReference type="Gene3D" id="3.40.50.720">
    <property type="entry name" value="NAD(P)-binding Rossmann-like Domain"/>
    <property type="match status" value="1"/>
</dbReference>
<proteinExistence type="inferred from homology"/>
<dbReference type="Proteomes" id="UP000619743">
    <property type="component" value="Unassembled WGS sequence"/>
</dbReference>
<dbReference type="InterPro" id="IPR001509">
    <property type="entry name" value="Epimerase_deHydtase"/>
</dbReference>
<reference evidence="5" key="1">
    <citation type="journal article" date="2019" name="Int. J. Syst. Evol. Microbiol.">
        <title>The Global Catalogue of Microorganisms (GCM) 10K type strain sequencing project: providing services to taxonomists for standard genome sequencing and annotation.</title>
        <authorList>
            <consortium name="The Broad Institute Genomics Platform"/>
            <consortium name="The Broad Institute Genome Sequencing Center for Infectious Disease"/>
            <person name="Wu L."/>
            <person name="Ma J."/>
        </authorList>
    </citation>
    <scope>NUCLEOTIDE SEQUENCE [LARGE SCALE GENOMIC DNA]</scope>
    <source>
        <strain evidence="5">CGMCC 1.10130</strain>
    </source>
</reference>
<dbReference type="Gene3D" id="3.90.25.10">
    <property type="entry name" value="UDP-galactose 4-epimerase, domain 1"/>
    <property type="match status" value="1"/>
</dbReference>
<dbReference type="Pfam" id="PF01370">
    <property type="entry name" value="Epimerase"/>
    <property type="match status" value="1"/>
</dbReference>
<dbReference type="OrthoDB" id="9779041at2"/>
<comment type="similarity">
    <text evidence="2">Belongs to the NAD(P)-dependent epimerase/dehydratase family.</text>
</comment>
<evidence type="ECO:0000256" key="1">
    <source>
        <dbReference type="ARBA" id="ARBA00005125"/>
    </source>
</evidence>
<accession>A0A8J2XRS9</accession>
<dbReference type="InterPro" id="IPR036291">
    <property type="entry name" value="NAD(P)-bd_dom_sf"/>
</dbReference>
<name>A0A8J2XRS9_9GAMM</name>
<dbReference type="InterPro" id="IPR013445">
    <property type="entry name" value="CDP_4_6_deHydtase"/>
</dbReference>
<dbReference type="NCBIfam" id="TIGR02622">
    <property type="entry name" value="CDP_4_6_dhtase"/>
    <property type="match status" value="1"/>
</dbReference>
<dbReference type="EMBL" id="BMDX01000031">
    <property type="protein sequence ID" value="GGA90342.1"/>
    <property type="molecule type" value="Genomic_DNA"/>
</dbReference>
<dbReference type="AlphaFoldDB" id="A0A8J2XRS9"/>
<evidence type="ECO:0000256" key="2">
    <source>
        <dbReference type="ARBA" id="ARBA00007637"/>
    </source>
</evidence>
<feature type="domain" description="NAD-dependent epimerase/dehydratase" evidence="3">
    <location>
        <begin position="16"/>
        <end position="262"/>
    </location>
</feature>
<keyword evidence="5" id="KW-1185">Reference proteome</keyword>
<gene>
    <name evidence="4" type="primary">rfbG</name>
    <name evidence="4" type="ORF">GCM10011369_35600</name>
</gene>
<dbReference type="SUPFAM" id="SSF51735">
    <property type="entry name" value="NAD(P)-binding Rossmann-fold domains"/>
    <property type="match status" value="1"/>
</dbReference>
<comment type="caution">
    <text evidence="4">The sequence shown here is derived from an EMBL/GenBank/DDBJ whole genome shotgun (WGS) entry which is preliminary data.</text>
</comment>
<organism evidence="4 5">
    <name type="scientific">Neiella marina</name>
    <dbReference type="NCBI Taxonomy" id="508461"/>
    <lineage>
        <taxon>Bacteria</taxon>
        <taxon>Pseudomonadati</taxon>
        <taxon>Pseudomonadota</taxon>
        <taxon>Gammaproteobacteria</taxon>
        <taxon>Alteromonadales</taxon>
        <taxon>Echinimonadaceae</taxon>
        <taxon>Neiella</taxon>
    </lineage>
</organism>
<evidence type="ECO:0000313" key="4">
    <source>
        <dbReference type="EMBL" id="GGA90342.1"/>
    </source>
</evidence>
<evidence type="ECO:0000259" key="3">
    <source>
        <dbReference type="Pfam" id="PF01370"/>
    </source>
</evidence>
<evidence type="ECO:0000313" key="5">
    <source>
        <dbReference type="Proteomes" id="UP000619743"/>
    </source>
</evidence>
<sequence length="358" mass="39560">MESLAVAAEFWRGKRVVVTGHTGFKGSWLVTWLKQLGAEVTGVALAPNTSPALFELLDLETKVEHRVVDICNATEVQQVIRAANPDVLFHLAAQPLVIDSYQRPLLTMATNVMGTAHVLDAARQCRALKAAIVITTDKVYRPDPNGARHLETDHLGGHDPYSASKACTELLVDSFRASFFSVPNSPEIATVRAGNVIGGGDFAENRLVPDICRAWASNSQVIIRQPKAIRPWQHVLDALHAYLLLAQSLCQSKGFGRAWNIGPAADDMWPVGDIVAYMQTLWNGAKGMKIEPMEYHENPSLLLNSDAIAQAMGWRPVWDLPQALENTTRWYQLWADGLDVKDLTNCQIEQFMKDACHS</sequence>
<dbReference type="PANTHER" id="PTHR43000">
    <property type="entry name" value="DTDP-D-GLUCOSE 4,6-DEHYDRATASE-RELATED"/>
    <property type="match status" value="1"/>
</dbReference>